<dbReference type="SMART" id="SM00355">
    <property type="entry name" value="ZnF_C2H2"/>
    <property type="match status" value="4"/>
</dbReference>
<gene>
    <name evidence="9" type="ORF">C0Q70_21459</name>
</gene>
<feature type="domain" description="C2H2-type" evidence="8">
    <location>
        <begin position="298"/>
        <end position="328"/>
    </location>
</feature>
<dbReference type="SUPFAM" id="SSF57667">
    <property type="entry name" value="beta-beta-alpha zinc fingers"/>
    <property type="match status" value="2"/>
</dbReference>
<keyword evidence="6" id="KW-0539">Nucleus</keyword>
<comment type="caution">
    <text evidence="9">The sequence shown here is derived from an EMBL/GenBank/DDBJ whole genome shotgun (WGS) entry which is preliminary data.</text>
</comment>
<feature type="domain" description="C2H2-type" evidence="8">
    <location>
        <begin position="270"/>
        <end position="297"/>
    </location>
</feature>
<keyword evidence="5" id="KW-0862">Zinc</keyword>
<dbReference type="InterPro" id="IPR036236">
    <property type="entry name" value="Znf_C2H2_sf"/>
</dbReference>
<dbReference type="InterPro" id="IPR050331">
    <property type="entry name" value="Zinc_finger"/>
</dbReference>
<protein>
    <recommendedName>
        <fullName evidence="8">C2H2-type domain-containing protein</fullName>
    </recommendedName>
</protein>
<dbReference type="AlphaFoldDB" id="A0A2T7NCK6"/>
<evidence type="ECO:0000256" key="7">
    <source>
        <dbReference type="PROSITE-ProRule" id="PRU00042"/>
    </source>
</evidence>
<dbReference type="GO" id="GO:0008270">
    <property type="term" value="F:zinc ion binding"/>
    <property type="evidence" value="ECO:0007669"/>
    <property type="project" value="UniProtKB-KW"/>
</dbReference>
<proteinExistence type="predicted"/>
<dbReference type="PROSITE" id="PS00028">
    <property type="entry name" value="ZINC_FINGER_C2H2_1"/>
    <property type="match status" value="3"/>
</dbReference>
<organism evidence="9 10">
    <name type="scientific">Pomacea canaliculata</name>
    <name type="common">Golden apple snail</name>
    <dbReference type="NCBI Taxonomy" id="400727"/>
    <lineage>
        <taxon>Eukaryota</taxon>
        <taxon>Metazoa</taxon>
        <taxon>Spiralia</taxon>
        <taxon>Lophotrochozoa</taxon>
        <taxon>Mollusca</taxon>
        <taxon>Gastropoda</taxon>
        <taxon>Caenogastropoda</taxon>
        <taxon>Architaenioglossa</taxon>
        <taxon>Ampullarioidea</taxon>
        <taxon>Ampullariidae</taxon>
        <taxon>Pomacea</taxon>
    </lineage>
</organism>
<evidence type="ECO:0000256" key="1">
    <source>
        <dbReference type="ARBA" id="ARBA00004123"/>
    </source>
</evidence>
<evidence type="ECO:0000313" key="9">
    <source>
        <dbReference type="EMBL" id="PVD18901.1"/>
    </source>
</evidence>
<evidence type="ECO:0000256" key="6">
    <source>
        <dbReference type="ARBA" id="ARBA00023242"/>
    </source>
</evidence>
<dbReference type="Gene3D" id="3.30.160.60">
    <property type="entry name" value="Classic Zinc Finger"/>
    <property type="match status" value="3"/>
</dbReference>
<keyword evidence="10" id="KW-1185">Reference proteome</keyword>
<dbReference type="PROSITE" id="PS50157">
    <property type="entry name" value="ZINC_FINGER_C2H2_2"/>
    <property type="match status" value="4"/>
</dbReference>
<keyword evidence="4 7" id="KW-0863">Zinc-finger</keyword>
<dbReference type="PANTHER" id="PTHR16515">
    <property type="entry name" value="PR DOMAIN ZINC FINGER PROTEIN"/>
    <property type="match status" value="1"/>
</dbReference>
<dbReference type="FunFam" id="3.30.160.60:FF:000245">
    <property type="entry name" value="zinc finger protein Gfi-1"/>
    <property type="match status" value="1"/>
</dbReference>
<keyword evidence="2" id="KW-0479">Metal-binding</keyword>
<dbReference type="InterPro" id="IPR013087">
    <property type="entry name" value="Znf_C2H2_type"/>
</dbReference>
<sequence length="378" mass="42654">MPRIPVPVSQEDDEEKVMADHVMGPCHTDSIFLTQRPGFNTRYVTENIDDSASSVRESHESRVSAFRLVVPSLPDDKQSGARMKMRKRDQGDLLPKRSDTGCWAPGNFNQVCFFPPSLFYPCRWWQAGAATLDLRFGFCDSYAETTTNSKSLHPCDKKDPNLCHPSSHHPSASDIMSGISPGPSLFVTSAGGPHPHHHPLPPSATMTEVPCSYRCAQCPKLFTTPHGLEVHVRRLHSGTRPFACDVCTKTFGHAVSRDQHRAVHEHSRTFVCAQCGKSFKRSSTLSTHLLIHSDTRPFPCPYCGKRFHQKSDMKKHTYIHTVRTNQRPPVVPADLRGVRDFSRKLLVTHSSCFPDIGRYPQLYKLLRSYLSTYRQEND</sequence>
<evidence type="ECO:0000256" key="3">
    <source>
        <dbReference type="ARBA" id="ARBA00022737"/>
    </source>
</evidence>
<feature type="domain" description="C2H2-type" evidence="8">
    <location>
        <begin position="213"/>
        <end position="241"/>
    </location>
</feature>
<evidence type="ECO:0000256" key="5">
    <source>
        <dbReference type="ARBA" id="ARBA00022833"/>
    </source>
</evidence>
<evidence type="ECO:0000313" key="10">
    <source>
        <dbReference type="Proteomes" id="UP000245119"/>
    </source>
</evidence>
<evidence type="ECO:0000256" key="4">
    <source>
        <dbReference type="ARBA" id="ARBA00022771"/>
    </source>
</evidence>
<dbReference type="FunFam" id="3.30.160.60:FF:000345">
    <property type="entry name" value="Zinc finger protein Gfi-1"/>
    <property type="match status" value="1"/>
</dbReference>
<dbReference type="Pfam" id="PF00096">
    <property type="entry name" value="zf-C2H2"/>
    <property type="match status" value="3"/>
</dbReference>
<evidence type="ECO:0000256" key="2">
    <source>
        <dbReference type="ARBA" id="ARBA00022723"/>
    </source>
</evidence>
<evidence type="ECO:0000259" key="8">
    <source>
        <dbReference type="PROSITE" id="PS50157"/>
    </source>
</evidence>
<comment type="subcellular location">
    <subcellularLocation>
        <location evidence="1">Nucleus</location>
    </subcellularLocation>
</comment>
<accession>A0A2T7NCK6</accession>
<dbReference type="EMBL" id="PZQS01000014">
    <property type="protein sequence ID" value="PVD18901.1"/>
    <property type="molecule type" value="Genomic_DNA"/>
</dbReference>
<dbReference type="GO" id="GO:0010468">
    <property type="term" value="P:regulation of gene expression"/>
    <property type="evidence" value="ECO:0007669"/>
    <property type="project" value="TreeGrafter"/>
</dbReference>
<dbReference type="GO" id="GO:0005634">
    <property type="term" value="C:nucleus"/>
    <property type="evidence" value="ECO:0007669"/>
    <property type="project" value="UniProtKB-SubCell"/>
</dbReference>
<keyword evidence="3" id="KW-0677">Repeat</keyword>
<feature type="domain" description="C2H2-type" evidence="8">
    <location>
        <begin position="242"/>
        <end position="269"/>
    </location>
</feature>
<reference evidence="9 10" key="1">
    <citation type="submission" date="2018-04" db="EMBL/GenBank/DDBJ databases">
        <title>The genome of golden apple snail Pomacea canaliculata provides insight into stress tolerance and invasive adaptation.</title>
        <authorList>
            <person name="Liu C."/>
            <person name="Liu B."/>
            <person name="Ren Y."/>
            <person name="Zhang Y."/>
            <person name="Wang H."/>
            <person name="Li S."/>
            <person name="Jiang F."/>
            <person name="Yin L."/>
            <person name="Zhang G."/>
            <person name="Qian W."/>
            <person name="Fan W."/>
        </authorList>
    </citation>
    <scope>NUCLEOTIDE SEQUENCE [LARGE SCALE GENOMIC DNA]</scope>
    <source>
        <strain evidence="9">SZHN2017</strain>
        <tissue evidence="9">Muscle</tissue>
    </source>
</reference>
<dbReference type="PANTHER" id="PTHR16515:SF49">
    <property type="entry name" value="GASTRULA ZINC FINGER PROTEIN XLCGF49.1-LIKE-RELATED"/>
    <property type="match status" value="1"/>
</dbReference>
<dbReference type="Proteomes" id="UP000245119">
    <property type="component" value="Linkage Group LG14"/>
</dbReference>
<name>A0A2T7NCK6_POMCA</name>
<dbReference type="OrthoDB" id="6155966at2759"/>